<protein>
    <submittedName>
        <fullName evidence="2">G protein pathway suppressor 2</fullName>
    </submittedName>
</protein>
<dbReference type="RefSeq" id="XP_011205575.2">
    <property type="nucleotide sequence ID" value="XM_011207273.4"/>
</dbReference>
<dbReference type="Pfam" id="PF15991">
    <property type="entry name" value="G_path_suppress"/>
    <property type="match status" value="1"/>
</dbReference>
<feature type="region of interest" description="Disordered" evidence="1">
    <location>
        <begin position="49"/>
        <end position="85"/>
    </location>
</feature>
<dbReference type="PANTHER" id="PTHR22654">
    <property type="entry name" value="G PROTEIN PATHWAY SUPPRESSOR 2"/>
    <property type="match status" value="1"/>
</dbReference>
<name>A0A034WPT1_BACDO</name>
<dbReference type="EMBL" id="GAKP01002772">
    <property type="protein sequence ID" value="JAC56180.1"/>
    <property type="molecule type" value="Transcribed_RNA"/>
</dbReference>
<feature type="compositionally biased region" description="Low complexity" evidence="1">
    <location>
        <begin position="394"/>
        <end position="410"/>
    </location>
</feature>
<feature type="compositionally biased region" description="Polar residues" evidence="1">
    <location>
        <begin position="362"/>
        <end position="376"/>
    </location>
</feature>
<dbReference type="GO" id="GO:0005667">
    <property type="term" value="C:transcription regulator complex"/>
    <property type="evidence" value="ECO:0007669"/>
    <property type="project" value="TreeGrafter"/>
</dbReference>
<dbReference type="AlphaFoldDB" id="A0A034WPT1"/>
<accession>A0A034WPT1</accession>
<feature type="region of interest" description="Disordered" evidence="1">
    <location>
        <begin position="162"/>
        <end position="187"/>
    </location>
</feature>
<reference evidence="2" key="1">
    <citation type="journal article" date="2014" name="BMC Genomics">
        <title>Characterizing the developmental transcriptome of the oriental fruit fly, Bactrocera dorsalis (Diptera: Tephritidae) through comparative genomic analysis with Drosophila melanogaster utilizing modENCODE datasets.</title>
        <authorList>
            <person name="Geib S.M."/>
            <person name="Calla B."/>
            <person name="Hall B."/>
            <person name="Hou S."/>
            <person name="Manoukis N.C."/>
        </authorList>
    </citation>
    <scope>NUCLEOTIDE SEQUENCE</scope>
    <source>
        <strain evidence="2">Punador</strain>
    </source>
</reference>
<dbReference type="GeneID" id="105227764"/>
<dbReference type="GO" id="GO:0003712">
    <property type="term" value="F:transcription coregulator activity"/>
    <property type="evidence" value="ECO:0007669"/>
    <property type="project" value="TreeGrafter"/>
</dbReference>
<evidence type="ECO:0000256" key="1">
    <source>
        <dbReference type="SAM" id="MobiDB-lite"/>
    </source>
</evidence>
<dbReference type="InterPro" id="IPR026094">
    <property type="entry name" value="GPS2"/>
</dbReference>
<dbReference type="OrthoDB" id="10038194at2759"/>
<feature type="compositionally biased region" description="Low complexity" evidence="1">
    <location>
        <begin position="12"/>
        <end position="30"/>
    </location>
</feature>
<gene>
    <name evidence="2" type="primary">GPS2</name>
</gene>
<dbReference type="GO" id="GO:0006357">
    <property type="term" value="P:regulation of transcription by RNA polymerase II"/>
    <property type="evidence" value="ECO:0007669"/>
    <property type="project" value="TreeGrafter"/>
</dbReference>
<feature type="compositionally biased region" description="Low complexity" evidence="1">
    <location>
        <begin position="289"/>
        <end position="311"/>
    </location>
</feature>
<dbReference type="KEGG" id="bdr:105227764"/>
<sequence length="417" mass="46484">MTEKKFNSKMPSASASAVNNSNNNNNAAAAKAEREERLRSALKAFVLKERQRKKEEYDAKEEEERLRKERDELDHQNDVSLEDTRDKIAKLDQQIKDLHNQKQQLFLQLKKVLNEDENRKKQQKDNELFAMQALQAQQVNVAPLPPQVFIPPVRMQHHPIPIIPKPVANQPVKRTRSPSPPSHQTYYKNAAYPQPKIDDGRRGAEYSRVAWSKPPAQYQGPGALFYPTTGNAPPPQPDGRGPAIIYPYGLPIRQGFHLDLQSAPSAPVSKSDQAPSKPAQVYHISLDAPPISQSGPVSSVPPGVQSQKPQVTMEKISDRYHPDVKHDGPPSHGPPHQLPEGVVYTPMMPGMTLHPNIMQISSNPGQNPKSGSSITQGYAPGRGAAAAHEHMARQPQIMQGQPGQPPQQQINYTRRMY</sequence>
<proteinExistence type="predicted"/>
<feature type="region of interest" description="Disordered" evidence="1">
    <location>
        <begin position="362"/>
        <end position="417"/>
    </location>
</feature>
<evidence type="ECO:0000313" key="2">
    <source>
        <dbReference type="EMBL" id="JAC56180.1"/>
    </source>
</evidence>
<dbReference type="PANTHER" id="PTHR22654:SF2">
    <property type="entry name" value="G PROTEIN PATHWAY SUPPRESSOR 2"/>
    <property type="match status" value="1"/>
</dbReference>
<feature type="region of interest" description="Disordered" evidence="1">
    <location>
        <begin position="1"/>
        <end position="35"/>
    </location>
</feature>
<feature type="region of interest" description="Disordered" evidence="1">
    <location>
        <begin position="289"/>
        <end position="313"/>
    </location>
</feature>
<organism evidence="2">
    <name type="scientific">Bactrocera dorsalis</name>
    <name type="common">Oriental fruit fly</name>
    <name type="synonym">Dacus dorsalis</name>
    <dbReference type="NCBI Taxonomy" id="27457"/>
    <lineage>
        <taxon>Eukaryota</taxon>
        <taxon>Metazoa</taxon>
        <taxon>Ecdysozoa</taxon>
        <taxon>Arthropoda</taxon>
        <taxon>Hexapoda</taxon>
        <taxon>Insecta</taxon>
        <taxon>Pterygota</taxon>
        <taxon>Neoptera</taxon>
        <taxon>Endopterygota</taxon>
        <taxon>Diptera</taxon>
        <taxon>Brachycera</taxon>
        <taxon>Muscomorpha</taxon>
        <taxon>Tephritoidea</taxon>
        <taxon>Tephritidae</taxon>
        <taxon>Bactrocera</taxon>
        <taxon>Bactrocera</taxon>
    </lineage>
</organism>